<accession>A0ABU5Z734</accession>
<dbReference type="Proteomes" id="UP001311730">
    <property type="component" value="Unassembled WGS sequence"/>
</dbReference>
<comment type="caution">
    <text evidence="1">The sequence shown here is derived from an EMBL/GenBank/DDBJ whole genome shotgun (WGS) entry which is preliminary data.</text>
</comment>
<keyword evidence="2" id="KW-1185">Reference proteome</keyword>
<sequence>MKKLIFFVFILCSKILFSQVESKEMFLNQVYKDFIPENYQFFYLKEPFIPKTPSSDFLLGELTLSQIDDYKKIIHAIEKRKKDSIIPSWNFQMLEKRARKCCQDSLLPFSRTLNHFVHTRKKMRDEERFKSPGTYIVTVKWYWSKKRRNREEGRVYDKCYELFYKPEKQECYSFSEPIFFEDNKLYLVFHSFFYSVGYVYIKENNIWRRGYEVYRKIS</sequence>
<gene>
    <name evidence="1" type="ORF">VJJ08_05550</name>
</gene>
<evidence type="ECO:0000313" key="2">
    <source>
        <dbReference type="Proteomes" id="UP001311730"/>
    </source>
</evidence>
<reference evidence="1 2" key="1">
    <citation type="submission" date="2023-12" db="EMBL/GenBank/DDBJ databases">
        <title>Genomic sequences of Capnocytophaga and Parvimonas strains.</title>
        <authorList>
            <person name="Watt R.M."/>
            <person name="Wang M."/>
            <person name="Yang T."/>
            <person name="Tong W.M."/>
        </authorList>
    </citation>
    <scope>NUCLEOTIDE SEQUENCE [LARGE SCALE GENOMIC DNA]</scope>
    <source>
        <strain evidence="1 2">CCUG 13096</strain>
    </source>
</reference>
<protein>
    <submittedName>
        <fullName evidence="1">Uncharacterized protein</fullName>
    </submittedName>
</protein>
<dbReference type="EMBL" id="JAYKBW010000005">
    <property type="protein sequence ID" value="MEB3074765.1"/>
    <property type="molecule type" value="Genomic_DNA"/>
</dbReference>
<name>A0ABU5Z734_9FLAO</name>
<proteinExistence type="predicted"/>
<organism evidence="1 2">
    <name type="scientific">Capnocytophaga gingivalis</name>
    <dbReference type="NCBI Taxonomy" id="1017"/>
    <lineage>
        <taxon>Bacteria</taxon>
        <taxon>Pseudomonadati</taxon>
        <taxon>Bacteroidota</taxon>
        <taxon>Flavobacteriia</taxon>
        <taxon>Flavobacteriales</taxon>
        <taxon>Flavobacteriaceae</taxon>
        <taxon>Capnocytophaga</taxon>
    </lineage>
</organism>
<dbReference type="RefSeq" id="WP_323983096.1">
    <property type="nucleotide sequence ID" value="NZ_JAYKBW010000005.1"/>
</dbReference>
<evidence type="ECO:0000313" key="1">
    <source>
        <dbReference type="EMBL" id="MEB3074765.1"/>
    </source>
</evidence>